<reference evidence="1 2" key="1">
    <citation type="submission" date="2020-03" db="EMBL/GenBank/DDBJ databases">
        <title>Genomic Encyclopedia of Type Strains, Phase IV (KMG-IV): sequencing the most valuable type-strain genomes for metagenomic binning, comparative biology and taxonomic classification.</title>
        <authorList>
            <person name="Goeker M."/>
        </authorList>
    </citation>
    <scope>NUCLEOTIDE SEQUENCE [LARGE SCALE GENOMIC DNA]</scope>
    <source>
        <strain evidence="1 2">DSM 4733</strain>
    </source>
</reference>
<comment type="caution">
    <text evidence="1">The sequence shown here is derived from an EMBL/GenBank/DDBJ whole genome shotgun (WGS) entry which is preliminary data.</text>
</comment>
<name>A0A7X5V3V1_9SPHN</name>
<keyword evidence="2" id="KW-1185">Reference proteome</keyword>
<organism evidence="1 2">
    <name type="scientific">Sphingomonas leidyi</name>
    <dbReference type="NCBI Taxonomy" id="68569"/>
    <lineage>
        <taxon>Bacteria</taxon>
        <taxon>Pseudomonadati</taxon>
        <taxon>Pseudomonadota</taxon>
        <taxon>Alphaproteobacteria</taxon>
        <taxon>Sphingomonadales</taxon>
        <taxon>Sphingomonadaceae</taxon>
        <taxon>Sphingomonas</taxon>
    </lineage>
</organism>
<evidence type="ECO:0000313" key="2">
    <source>
        <dbReference type="Proteomes" id="UP000564677"/>
    </source>
</evidence>
<sequence>MNDGITYDLMLLLDRFVSGRDTSLAAASRLEVLLAEAYPDDEVVQDRAGDLAQYRPGGGEFLFDETEMRSRLGRLRDYLAG</sequence>
<evidence type="ECO:0000313" key="1">
    <source>
        <dbReference type="EMBL" id="NIJ67444.1"/>
    </source>
</evidence>
<dbReference type="AlphaFoldDB" id="A0A7X5V3V1"/>
<dbReference type="EMBL" id="JAASQV010000007">
    <property type="protein sequence ID" value="NIJ67444.1"/>
    <property type="molecule type" value="Genomic_DNA"/>
</dbReference>
<gene>
    <name evidence="1" type="ORF">FHR20_004428</name>
</gene>
<evidence type="ECO:0008006" key="3">
    <source>
        <dbReference type="Google" id="ProtNLM"/>
    </source>
</evidence>
<accession>A0A7X5V3V1</accession>
<dbReference type="RefSeq" id="WP_167301544.1">
    <property type="nucleotide sequence ID" value="NZ_JAASQV010000007.1"/>
</dbReference>
<protein>
    <recommendedName>
        <fullName evidence="3">Colicin D immunity protein domain-containing protein</fullName>
    </recommendedName>
</protein>
<dbReference type="Proteomes" id="UP000564677">
    <property type="component" value="Unassembled WGS sequence"/>
</dbReference>
<proteinExistence type="predicted"/>